<accession>A0A0J6YD40</accession>
<protein>
    <recommendedName>
        <fullName evidence="3">DUF7729 domain-containing protein</fullName>
    </recommendedName>
</protein>
<feature type="compositionally biased region" description="Polar residues" evidence="1">
    <location>
        <begin position="90"/>
        <end position="107"/>
    </location>
</feature>
<dbReference type="Pfam" id="PF24855">
    <property type="entry name" value="DUF7729"/>
    <property type="match status" value="1"/>
</dbReference>
<dbReference type="Proteomes" id="UP000054565">
    <property type="component" value="Unassembled WGS sequence"/>
</dbReference>
<evidence type="ECO:0000259" key="3">
    <source>
        <dbReference type="Pfam" id="PF24855"/>
    </source>
</evidence>
<feature type="chain" id="PRO_5005285242" description="DUF7729 domain-containing protein" evidence="2">
    <location>
        <begin position="40"/>
        <end position="389"/>
    </location>
</feature>
<dbReference type="PANTHER" id="PTHR39460">
    <property type="entry name" value="EXPRESSED PROTEIN"/>
    <property type="match status" value="1"/>
</dbReference>
<name>A0A0J6YD40_COCIT</name>
<evidence type="ECO:0000256" key="2">
    <source>
        <dbReference type="SAM" id="SignalP"/>
    </source>
</evidence>
<feature type="domain" description="DUF7729" evidence="3">
    <location>
        <begin position="149"/>
        <end position="355"/>
    </location>
</feature>
<gene>
    <name evidence="4" type="ORF">CIRG_04640</name>
</gene>
<proteinExistence type="predicted"/>
<keyword evidence="2" id="KW-0732">Signal</keyword>
<feature type="compositionally biased region" description="Polar residues" evidence="1">
    <location>
        <begin position="130"/>
        <end position="144"/>
    </location>
</feature>
<reference evidence="5" key="1">
    <citation type="journal article" date="2010" name="Genome Res.">
        <title>Population genomic sequencing of Coccidioides fungi reveals recent hybridization and transposon control.</title>
        <authorList>
            <person name="Neafsey D.E."/>
            <person name="Barker B.M."/>
            <person name="Sharpton T.J."/>
            <person name="Stajich J.E."/>
            <person name="Park D.J."/>
            <person name="Whiston E."/>
            <person name="Hung C.-Y."/>
            <person name="McMahan C."/>
            <person name="White J."/>
            <person name="Sykes S."/>
            <person name="Heiman D."/>
            <person name="Young S."/>
            <person name="Zeng Q."/>
            <person name="Abouelleil A."/>
            <person name="Aftuck L."/>
            <person name="Bessette D."/>
            <person name="Brown A."/>
            <person name="FitzGerald M."/>
            <person name="Lui A."/>
            <person name="Macdonald J.P."/>
            <person name="Priest M."/>
            <person name="Orbach M.J."/>
            <person name="Galgiani J.N."/>
            <person name="Kirkland T.N."/>
            <person name="Cole G.T."/>
            <person name="Birren B.W."/>
            <person name="Henn M.R."/>
            <person name="Taylor J.W."/>
            <person name="Rounsley S.D."/>
        </authorList>
    </citation>
    <scope>NUCLEOTIDE SEQUENCE [LARGE SCALE GENOMIC DNA]</scope>
    <source>
        <strain evidence="5">RMSCC 2394</strain>
    </source>
</reference>
<dbReference type="InterPro" id="IPR056146">
    <property type="entry name" value="DUF7729"/>
</dbReference>
<dbReference type="AlphaFoldDB" id="A0A0J6YD40"/>
<feature type="signal peptide" evidence="2">
    <location>
        <begin position="1"/>
        <end position="39"/>
    </location>
</feature>
<evidence type="ECO:0000313" key="4">
    <source>
        <dbReference type="EMBL" id="KMP04959.1"/>
    </source>
</evidence>
<dbReference type="EMBL" id="DS028095">
    <property type="protein sequence ID" value="KMP04959.1"/>
    <property type="molecule type" value="Genomic_DNA"/>
</dbReference>
<organism evidence="4 5">
    <name type="scientific">Coccidioides immitis RMSCC 2394</name>
    <dbReference type="NCBI Taxonomy" id="404692"/>
    <lineage>
        <taxon>Eukaryota</taxon>
        <taxon>Fungi</taxon>
        <taxon>Dikarya</taxon>
        <taxon>Ascomycota</taxon>
        <taxon>Pezizomycotina</taxon>
        <taxon>Eurotiomycetes</taxon>
        <taxon>Eurotiomycetidae</taxon>
        <taxon>Onygenales</taxon>
        <taxon>Onygenaceae</taxon>
        <taxon>Coccidioides</taxon>
    </lineage>
</organism>
<evidence type="ECO:0000313" key="5">
    <source>
        <dbReference type="Proteomes" id="UP000054565"/>
    </source>
</evidence>
<dbReference type="PANTHER" id="PTHR39460:SF1">
    <property type="entry name" value="C6 TRANSCRIPTION FACTOR"/>
    <property type="match status" value="1"/>
</dbReference>
<feature type="region of interest" description="Disordered" evidence="1">
    <location>
        <begin position="66"/>
        <end position="152"/>
    </location>
</feature>
<sequence>MGQSKMRTSTPGALPPFRSLPAFLLIVVLFLNLLSPTSASLLHDQDHAGILHPEITAYPVPSAAIDADPLTISPPDLRKRSETDDDDGESNTSTRSRQTSPTATITDSSGSSPSPSSPSTSRPSAIRPSVSGSPSSEIIASTPTVPDGPLPSAFDTSIGGNAFSTKSCTLFFDDFLGNSTFNECLPLSLLLTTSTSFFNAAKSVVTLTRVLDASCSVDAVKCTELLSHFGREVGSKAACDKDLAAENPLVLQARNGFVAYKFVHDATCLKNPDTGSYCLADAVTSEQAADAFIYHLAVGAALPGSTRPQCNKCLQATMEVYSQGAGIGEQPLSLTYKPAAKQINIGCGPGFVSESVRSGAAALSALLSRSLSLYYLSLPLTLLVFDGFV</sequence>
<dbReference type="OrthoDB" id="2564812at2759"/>
<feature type="compositionally biased region" description="Low complexity" evidence="1">
    <location>
        <begin position="108"/>
        <end position="129"/>
    </location>
</feature>
<evidence type="ECO:0000256" key="1">
    <source>
        <dbReference type="SAM" id="MobiDB-lite"/>
    </source>
</evidence>